<evidence type="ECO:0000256" key="1">
    <source>
        <dbReference type="SAM" id="MobiDB-lite"/>
    </source>
</evidence>
<feature type="chain" id="PRO_5020421750" evidence="2">
    <location>
        <begin position="18"/>
        <end position="119"/>
    </location>
</feature>
<evidence type="ECO:0000256" key="2">
    <source>
        <dbReference type="SAM" id="SignalP"/>
    </source>
</evidence>
<organism evidence="3 4">
    <name type="scientific">Colletotrichum spinosum</name>
    <dbReference type="NCBI Taxonomy" id="1347390"/>
    <lineage>
        <taxon>Eukaryota</taxon>
        <taxon>Fungi</taxon>
        <taxon>Dikarya</taxon>
        <taxon>Ascomycota</taxon>
        <taxon>Pezizomycotina</taxon>
        <taxon>Sordariomycetes</taxon>
        <taxon>Hypocreomycetidae</taxon>
        <taxon>Glomerellales</taxon>
        <taxon>Glomerellaceae</taxon>
        <taxon>Colletotrichum</taxon>
        <taxon>Colletotrichum orbiculare species complex</taxon>
    </lineage>
</organism>
<comment type="caution">
    <text evidence="3">The sequence shown here is derived from an EMBL/GenBank/DDBJ whole genome shotgun (WGS) entry which is preliminary data.</text>
</comment>
<accession>A0A4R8PLV6</accession>
<protein>
    <submittedName>
        <fullName evidence="3">Uncharacterized protein</fullName>
    </submittedName>
</protein>
<evidence type="ECO:0000313" key="3">
    <source>
        <dbReference type="EMBL" id="TDZ13355.1"/>
    </source>
</evidence>
<feature type="region of interest" description="Disordered" evidence="1">
    <location>
        <begin position="71"/>
        <end position="114"/>
    </location>
</feature>
<dbReference type="Proteomes" id="UP000295083">
    <property type="component" value="Unassembled WGS sequence"/>
</dbReference>
<gene>
    <name evidence="3" type="ORF">C8035_v004415</name>
</gene>
<dbReference type="EMBL" id="QAPG01010712">
    <property type="protein sequence ID" value="TDZ13355.1"/>
    <property type="molecule type" value="Genomic_DNA"/>
</dbReference>
<dbReference type="AlphaFoldDB" id="A0A4R8PLV6"/>
<keyword evidence="2" id="KW-0732">Signal</keyword>
<feature type="compositionally biased region" description="Basic and acidic residues" evidence="1">
    <location>
        <begin position="71"/>
        <end position="106"/>
    </location>
</feature>
<evidence type="ECO:0000313" key="4">
    <source>
        <dbReference type="Proteomes" id="UP000295083"/>
    </source>
</evidence>
<name>A0A4R8PLV6_9PEZI</name>
<feature type="signal peptide" evidence="2">
    <location>
        <begin position="1"/>
        <end position="17"/>
    </location>
</feature>
<proteinExistence type="predicted"/>
<keyword evidence="4" id="KW-1185">Reference proteome</keyword>
<reference evidence="3 4" key="1">
    <citation type="submission" date="2018-11" db="EMBL/GenBank/DDBJ databases">
        <title>Genome sequence and assembly of Colletotrichum spinosum.</title>
        <authorList>
            <person name="Gan P."/>
            <person name="Shirasu K."/>
        </authorList>
    </citation>
    <scope>NUCLEOTIDE SEQUENCE [LARGE SCALE GENOMIC DNA]</scope>
    <source>
        <strain evidence="3 4">CBS 515.97</strain>
    </source>
</reference>
<sequence>MLFFRTIGFASLTMLQAAALIARNPPRDGEVEAPRVVIPSTAHVTGQGSRDKDAPLNPDYTYIVWKKRDVSKESSLEPTDEGTKDAVAKTDPANEKKEEALKKAEGDAPVNPDYTYIVW</sequence>